<gene>
    <name evidence="1" type="ORF">CERSUDRAFT_117854</name>
</gene>
<dbReference type="OrthoDB" id="39175at2759"/>
<evidence type="ECO:0000313" key="2">
    <source>
        <dbReference type="Proteomes" id="UP000016930"/>
    </source>
</evidence>
<dbReference type="HOGENOM" id="CLU_525792_0_0_1"/>
<sequence length="531" mass="58697">MSYYMPSLATTDDSDADYLHTPVDTPYYCANISSAPDDTCDWPSTGTMPYGASPKIVSGGSAYTGELPHYGQHLMSVEDQPSSYVEANVVRSPFDNGSGHQGYPYHLDEDAGQGYSHDEYYPESGYGDSRSGDLQAHATAARLGGSSHLNSSRHALAQASTSNYAHGHGARHPSAALPPANFNAHSDVPGPAFVGHPQYGSASHHYTEEFQYPDVDARGPSRVSGRPVYALDDVHTPELIPEEPGPAIEVTQQPHATVTLPQRHEYHTDPYAPRLRVDTEHLATSQAFHTYSSHSPMDYDGPYGDSHTYQYTLNNGSPGMSSYAQQHLTEKLHVSRNPYSGVSYIEAPRPLHAPRQLQAYGDYYDGTMRAPSLVHPCHRILDIPVAEPPPPSFPPRHSVLIEDQPKRPLTLACHFCRRRKIACVSPPPGSKERTCGALNAVKNVHTRRSLDAESAKKRRLTTWDNSRLLIPSKPRLAALLRAFPKLMLRSLITKRYIRYVLCHPPRLAPLNLILETCYSTYLNGLHYVTSL</sequence>
<proteinExistence type="predicted"/>
<dbReference type="AlphaFoldDB" id="M2QNN0"/>
<accession>M2QNN0</accession>
<organism evidence="1 2">
    <name type="scientific">Ceriporiopsis subvermispora (strain B)</name>
    <name type="common">White-rot fungus</name>
    <name type="synonym">Gelatoporia subvermispora</name>
    <dbReference type="NCBI Taxonomy" id="914234"/>
    <lineage>
        <taxon>Eukaryota</taxon>
        <taxon>Fungi</taxon>
        <taxon>Dikarya</taxon>
        <taxon>Basidiomycota</taxon>
        <taxon>Agaricomycotina</taxon>
        <taxon>Agaricomycetes</taxon>
        <taxon>Polyporales</taxon>
        <taxon>Gelatoporiaceae</taxon>
        <taxon>Gelatoporia</taxon>
    </lineage>
</organism>
<protein>
    <submittedName>
        <fullName evidence="1">Uncharacterized protein</fullName>
    </submittedName>
</protein>
<evidence type="ECO:0000313" key="1">
    <source>
        <dbReference type="EMBL" id="EMD33765.1"/>
    </source>
</evidence>
<name>M2QNN0_CERS8</name>
<feature type="non-terminal residue" evidence="1">
    <location>
        <position position="531"/>
    </location>
</feature>
<dbReference type="STRING" id="914234.M2QNN0"/>
<dbReference type="EMBL" id="KB445805">
    <property type="protein sequence ID" value="EMD33765.1"/>
    <property type="molecule type" value="Genomic_DNA"/>
</dbReference>
<reference evidence="1 2" key="1">
    <citation type="journal article" date="2012" name="Proc. Natl. Acad. Sci. U.S.A.">
        <title>Comparative genomics of Ceriporiopsis subvermispora and Phanerochaete chrysosporium provide insight into selective ligninolysis.</title>
        <authorList>
            <person name="Fernandez-Fueyo E."/>
            <person name="Ruiz-Duenas F.J."/>
            <person name="Ferreira P."/>
            <person name="Floudas D."/>
            <person name="Hibbett D.S."/>
            <person name="Canessa P."/>
            <person name="Larrondo L.F."/>
            <person name="James T.Y."/>
            <person name="Seelenfreund D."/>
            <person name="Lobos S."/>
            <person name="Polanco R."/>
            <person name="Tello M."/>
            <person name="Honda Y."/>
            <person name="Watanabe T."/>
            <person name="Watanabe T."/>
            <person name="Ryu J.S."/>
            <person name="Kubicek C.P."/>
            <person name="Schmoll M."/>
            <person name="Gaskell J."/>
            <person name="Hammel K.E."/>
            <person name="St John F.J."/>
            <person name="Vanden Wymelenberg A."/>
            <person name="Sabat G."/>
            <person name="Splinter BonDurant S."/>
            <person name="Syed K."/>
            <person name="Yadav J.S."/>
            <person name="Doddapaneni H."/>
            <person name="Subramanian V."/>
            <person name="Lavin J.L."/>
            <person name="Oguiza J.A."/>
            <person name="Perez G."/>
            <person name="Pisabarro A.G."/>
            <person name="Ramirez L."/>
            <person name="Santoyo F."/>
            <person name="Master E."/>
            <person name="Coutinho P.M."/>
            <person name="Henrissat B."/>
            <person name="Lombard V."/>
            <person name="Magnuson J.K."/>
            <person name="Kuees U."/>
            <person name="Hori C."/>
            <person name="Igarashi K."/>
            <person name="Samejima M."/>
            <person name="Held B.W."/>
            <person name="Barry K.W."/>
            <person name="LaButti K.M."/>
            <person name="Lapidus A."/>
            <person name="Lindquist E.A."/>
            <person name="Lucas S.M."/>
            <person name="Riley R."/>
            <person name="Salamov A.A."/>
            <person name="Hoffmeister D."/>
            <person name="Schwenk D."/>
            <person name="Hadar Y."/>
            <person name="Yarden O."/>
            <person name="de Vries R.P."/>
            <person name="Wiebenga A."/>
            <person name="Stenlid J."/>
            <person name="Eastwood D."/>
            <person name="Grigoriev I.V."/>
            <person name="Berka R.M."/>
            <person name="Blanchette R.A."/>
            <person name="Kersten P."/>
            <person name="Martinez A.T."/>
            <person name="Vicuna R."/>
            <person name="Cullen D."/>
        </authorList>
    </citation>
    <scope>NUCLEOTIDE SEQUENCE [LARGE SCALE GENOMIC DNA]</scope>
    <source>
        <strain evidence="1 2">B</strain>
    </source>
</reference>
<dbReference type="Proteomes" id="UP000016930">
    <property type="component" value="Unassembled WGS sequence"/>
</dbReference>
<keyword evidence="2" id="KW-1185">Reference proteome</keyword>